<dbReference type="InterPro" id="IPR040678">
    <property type="entry name" value="AbrB_C"/>
</dbReference>
<dbReference type="SMART" id="SM00966">
    <property type="entry name" value="SpoVT_AbrB"/>
    <property type="match status" value="1"/>
</dbReference>
<dbReference type="Pfam" id="PF18277">
    <property type="entry name" value="AbrB_C"/>
    <property type="match status" value="1"/>
</dbReference>
<dbReference type="NCBIfam" id="TIGR01439">
    <property type="entry name" value="lp_hng_hel_AbrB"/>
    <property type="match status" value="1"/>
</dbReference>
<dbReference type="PANTHER" id="PTHR36432">
    <property type="match status" value="1"/>
</dbReference>
<dbReference type="Pfam" id="PF04014">
    <property type="entry name" value="MazE_antitoxin"/>
    <property type="match status" value="1"/>
</dbReference>
<evidence type="ECO:0000313" key="3">
    <source>
        <dbReference type="EMBL" id="ADP34413.1"/>
    </source>
</evidence>
<proteinExistence type="predicted"/>
<organism evidence="3 4">
    <name type="scientific">Bacillus atrophaeus (strain 1942)</name>
    <dbReference type="NCBI Taxonomy" id="720555"/>
    <lineage>
        <taxon>Bacteria</taxon>
        <taxon>Bacillati</taxon>
        <taxon>Bacillota</taxon>
        <taxon>Bacilli</taxon>
        <taxon>Bacillales</taxon>
        <taxon>Bacillaceae</taxon>
        <taxon>Bacillus</taxon>
    </lineage>
</organism>
<dbReference type="InterPro" id="IPR007159">
    <property type="entry name" value="SpoVT-AbrB_dom"/>
</dbReference>
<sequence>MKSTGVVRKVDELGRIVVPVEIRRQFDLKEKDPVEIFTEGDKVIFRRYHTEKSCLITGEISEQNRTFPGGIVWSPEGCQLVLNELEKQI</sequence>
<gene>
    <name evidence="3" type="ordered locus">BATR1942_17480</name>
</gene>
<dbReference type="PANTHER" id="PTHR36432:SF4">
    <property type="entry name" value="TRANSITION STATE REGULATOR ABH-RELATED"/>
    <property type="match status" value="1"/>
</dbReference>
<dbReference type="InterPro" id="IPR052731">
    <property type="entry name" value="B_subtilis_Trans_State_Reg"/>
</dbReference>
<dbReference type="Gene3D" id="2.10.260.10">
    <property type="match status" value="1"/>
</dbReference>
<reference evidence="3 4" key="1">
    <citation type="journal article" date="2011" name="Front. Microbiol.">
        <title>Genomic signatures of strain selection and enhancement in Bacillus atrophaeus var. globigii, a historical biowarfare simulant.</title>
        <authorList>
            <person name="Gibbons H.S."/>
            <person name="Broomall S.M."/>
            <person name="McNew L.A."/>
            <person name="Daligault H."/>
            <person name="Chapman C."/>
            <person name="Bruce D."/>
            <person name="Karavis M."/>
            <person name="Krepps M."/>
            <person name="McGregor P.A."/>
            <person name="Hong C."/>
            <person name="Park K.H."/>
            <person name="Akmal A."/>
            <person name="Feldman A."/>
            <person name="Lin J.S."/>
            <person name="Chang W.E."/>
            <person name="Higgs B.W."/>
            <person name="Demirev P."/>
            <person name="Lindquist J."/>
            <person name="Liem A."/>
            <person name="Fochler E."/>
            <person name="Read T.D."/>
            <person name="Tapia R."/>
            <person name="Johnson S."/>
            <person name="Bishop-Lilly K.A."/>
            <person name="Detter C."/>
            <person name="Han C."/>
            <person name="Sozhamannan S."/>
            <person name="Rosenzweig C.N."/>
            <person name="Skowronski E.W."/>
        </authorList>
    </citation>
    <scope>NUCLEOTIDE SEQUENCE [LARGE SCALE GENOMIC DNA]</scope>
    <source>
        <strain evidence="3 4">1942</strain>
    </source>
</reference>
<dbReference type="RefSeq" id="WP_003326297.1">
    <property type="nucleotide sequence ID" value="NC_014639.1"/>
</dbReference>
<name>A0ABN3ZHS1_BACA1</name>
<dbReference type="EMBL" id="CP002207">
    <property type="protein sequence ID" value="ADP34413.1"/>
    <property type="molecule type" value="Genomic_DNA"/>
</dbReference>
<dbReference type="InterPro" id="IPR037914">
    <property type="entry name" value="SpoVT-AbrB_sf"/>
</dbReference>
<keyword evidence="1" id="KW-0238">DNA-binding</keyword>
<evidence type="ECO:0000313" key="4">
    <source>
        <dbReference type="Proteomes" id="UP000006867"/>
    </source>
</evidence>
<accession>A0ABN3ZHS1</accession>
<dbReference type="PROSITE" id="PS51740">
    <property type="entry name" value="SPOVT_ABRB"/>
    <property type="match status" value="1"/>
</dbReference>
<keyword evidence="4" id="KW-1185">Reference proteome</keyword>
<protein>
    <submittedName>
        <fullName evidence="3">Transition state regulatory protein</fullName>
    </submittedName>
</protein>
<feature type="domain" description="SpoVT-AbrB" evidence="2">
    <location>
        <begin position="5"/>
        <end position="50"/>
    </location>
</feature>
<dbReference type="SUPFAM" id="SSF89447">
    <property type="entry name" value="AbrB/MazE/MraZ-like"/>
    <property type="match status" value="1"/>
</dbReference>
<evidence type="ECO:0000259" key="2">
    <source>
        <dbReference type="PROSITE" id="PS51740"/>
    </source>
</evidence>
<evidence type="ECO:0000256" key="1">
    <source>
        <dbReference type="PROSITE-ProRule" id="PRU01076"/>
    </source>
</evidence>
<dbReference type="Proteomes" id="UP000006867">
    <property type="component" value="Chromosome"/>
</dbReference>